<dbReference type="EMBL" id="JAASQV010000002">
    <property type="protein sequence ID" value="NIJ65615.1"/>
    <property type="molecule type" value="Genomic_DNA"/>
</dbReference>
<sequence length="107" mass="11800">MRVELDVFSGRPNPVWQLDAQAAAALVALHDVLAAGTAWEAPPALGYRGFLYTIRSDGCRAYHGAVRTAQTILADPGYSIERFLIARLPHDWIGLVPMIEGMLRPRE</sequence>
<accession>A0A7X5V0J8</accession>
<dbReference type="Proteomes" id="UP000564677">
    <property type="component" value="Unassembled WGS sequence"/>
</dbReference>
<evidence type="ECO:0000313" key="1">
    <source>
        <dbReference type="EMBL" id="NIJ65615.1"/>
    </source>
</evidence>
<organism evidence="1 2">
    <name type="scientific">Sphingomonas leidyi</name>
    <dbReference type="NCBI Taxonomy" id="68569"/>
    <lineage>
        <taxon>Bacteria</taxon>
        <taxon>Pseudomonadati</taxon>
        <taxon>Pseudomonadota</taxon>
        <taxon>Alphaproteobacteria</taxon>
        <taxon>Sphingomonadales</taxon>
        <taxon>Sphingomonadaceae</taxon>
        <taxon>Sphingomonas</taxon>
    </lineage>
</organism>
<dbReference type="AlphaFoldDB" id="A0A7X5V0J8"/>
<gene>
    <name evidence="1" type="ORF">FHR20_002577</name>
</gene>
<name>A0A7X5V0J8_9SPHN</name>
<reference evidence="1 2" key="1">
    <citation type="submission" date="2020-03" db="EMBL/GenBank/DDBJ databases">
        <title>Genomic Encyclopedia of Type Strains, Phase IV (KMG-IV): sequencing the most valuable type-strain genomes for metagenomic binning, comparative biology and taxonomic classification.</title>
        <authorList>
            <person name="Goeker M."/>
        </authorList>
    </citation>
    <scope>NUCLEOTIDE SEQUENCE [LARGE SCALE GENOMIC DNA]</scope>
    <source>
        <strain evidence="1 2">DSM 4733</strain>
    </source>
</reference>
<dbReference type="RefSeq" id="WP_167299981.1">
    <property type="nucleotide sequence ID" value="NZ_JAASQV010000002.1"/>
</dbReference>
<comment type="caution">
    <text evidence="1">The sequence shown here is derived from an EMBL/GenBank/DDBJ whole genome shotgun (WGS) entry which is preliminary data.</text>
</comment>
<keyword evidence="2" id="KW-1185">Reference proteome</keyword>
<proteinExistence type="predicted"/>
<evidence type="ECO:0000313" key="2">
    <source>
        <dbReference type="Proteomes" id="UP000564677"/>
    </source>
</evidence>
<protein>
    <submittedName>
        <fullName evidence="1">Uncharacterized protein</fullName>
    </submittedName>
</protein>